<dbReference type="AlphaFoldDB" id="A0A5C6W8V4"/>
<keyword evidence="3" id="KW-1185">Reference proteome</keyword>
<keyword evidence="1" id="KW-1133">Transmembrane helix</keyword>
<protein>
    <submittedName>
        <fullName evidence="2">Uncharacterized protein</fullName>
    </submittedName>
</protein>
<feature type="transmembrane region" description="Helical" evidence="1">
    <location>
        <begin position="28"/>
        <end position="47"/>
    </location>
</feature>
<dbReference type="EMBL" id="VOQF01000001">
    <property type="protein sequence ID" value="TXC92868.1"/>
    <property type="molecule type" value="Genomic_DNA"/>
</dbReference>
<comment type="caution">
    <text evidence="2">The sequence shown here is derived from an EMBL/GenBank/DDBJ whole genome shotgun (WGS) entry which is preliminary data.</text>
</comment>
<keyword evidence="1" id="KW-0812">Transmembrane</keyword>
<accession>A0A5C6W8V4</accession>
<proteinExistence type="predicted"/>
<evidence type="ECO:0000313" key="2">
    <source>
        <dbReference type="EMBL" id="TXC92868.1"/>
    </source>
</evidence>
<feature type="transmembrane region" description="Helical" evidence="1">
    <location>
        <begin position="6"/>
        <end position="21"/>
    </location>
</feature>
<dbReference type="OrthoDB" id="2618617at2"/>
<keyword evidence="1" id="KW-0472">Membrane</keyword>
<name>A0A5C6W8V4_9BACI</name>
<organism evidence="2 3">
    <name type="scientific">Metabacillus litoralis</name>
    <dbReference type="NCBI Taxonomy" id="152268"/>
    <lineage>
        <taxon>Bacteria</taxon>
        <taxon>Bacillati</taxon>
        <taxon>Bacillota</taxon>
        <taxon>Bacilli</taxon>
        <taxon>Bacillales</taxon>
        <taxon>Bacillaceae</taxon>
        <taxon>Metabacillus</taxon>
    </lineage>
</organism>
<gene>
    <name evidence="2" type="ORF">FS935_01355</name>
</gene>
<reference evidence="2 3" key="1">
    <citation type="journal article" date="2005" name="Int. J. Syst. Evol. Microbiol.">
        <title>Bacillus litoralis sp. nov., isolated from a tidal flat of the Yellow Sea in Korea.</title>
        <authorList>
            <person name="Yoon J.H."/>
            <person name="Oh T.K."/>
        </authorList>
    </citation>
    <scope>NUCLEOTIDE SEQUENCE [LARGE SCALE GENOMIC DNA]</scope>
    <source>
        <strain evidence="2 3">SW-211</strain>
    </source>
</reference>
<evidence type="ECO:0000313" key="3">
    <source>
        <dbReference type="Proteomes" id="UP000321363"/>
    </source>
</evidence>
<evidence type="ECO:0000256" key="1">
    <source>
        <dbReference type="SAM" id="Phobius"/>
    </source>
</evidence>
<sequence length="218" mass="24975">MFNLLIFLIITLIGITLYLTTKNKKIPWKFIMIFVLIMIGVLLLIGYRFTPYSALPTGTKAVISEDTIYGKAILYEDINNNTFGLANIYRNIGFLYHYAGGTSDYFIEENEPFEAAGFGRDEEDGFMVGVRTRDPNIKYIVVGNHIEKVKLSDSYNFTMDTVVKYQDSYHLEEVVNNHALFVLDEYSEATWTIRALDKDGHLIADKLFGAGEARYIDW</sequence>
<dbReference type="RefSeq" id="WP_146945730.1">
    <property type="nucleotide sequence ID" value="NZ_VOQF01000001.1"/>
</dbReference>
<dbReference type="Proteomes" id="UP000321363">
    <property type="component" value="Unassembled WGS sequence"/>
</dbReference>